<evidence type="ECO:0000313" key="3">
    <source>
        <dbReference type="Proteomes" id="UP000013827"/>
    </source>
</evidence>
<name>A0A0D3JZ56_EMIH1</name>
<accession>A0A0D3JZ56</accession>
<sequence>GAARWWRASWPPSGPRRAMRGTGVSSGGSRACGGATGAPSQPPPSVPSLWEALARTRGRRPRWRRRRRSGGQTSRPPRRRCPIWACASLAGRGSRAFPRTGESGSWPGRRSS</sequence>
<dbReference type="EnsemblProtists" id="EOD28791">
    <property type="protein sequence ID" value="EOD28791"/>
    <property type="gene ID" value="EMIHUDRAFT_366139"/>
</dbReference>
<protein>
    <submittedName>
        <fullName evidence="2">Uncharacterized protein</fullName>
    </submittedName>
</protein>
<feature type="compositionally biased region" description="Gly residues" evidence="1">
    <location>
        <begin position="24"/>
        <end position="36"/>
    </location>
</feature>
<dbReference type="KEGG" id="ehx:EMIHUDRAFT_366139"/>
<reference evidence="3" key="1">
    <citation type="journal article" date="2013" name="Nature">
        <title>Pan genome of the phytoplankton Emiliania underpins its global distribution.</title>
        <authorList>
            <person name="Read B.A."/>
            <person name="Kegel J."/>
            <person name="Klute M.J."/>
            <person name="Kuo A."/>
            <person name="Lefebvre S.C."/>
            <person name="Maumus F."/>
            <person name="Mayer C."/>
            <person name="Miller J."/>
            <person name="Monier A."/>
            <person name="Salamov A."/>
            <person name="Young J."/>
            <person name="Aguilar M."/>
            <person name="Claverie J.M."/>
            <person name="Frickenhaus S."/>
            <person name="Gonzalez K."/>
            <person name="Herman E.K."/>
            <person name="Lin Y.C."/>
            <person name="Napier J."/>
            <person name="Ogata H."/>
            <person name="Sarno A.F."/>
            <person name="Shmutz J."/>
            <person name="Schroeder D."/>
            <person name="de Vargas C."/>
            <person name="Verret F."/>
            <person name="von Dassow P."/>
            <person name="Valentin K."/>
            <person name="Van de Peer Y."/>
            <person name="Wheeler G."/>
            <person name="Dacks J.B."/>
            <person name="Delwiche C.F."/>
            <person name="Dyhrman S.T."/>
            <person name="Glockner G."/>
            <person name="John U."/>
            <person name="Richards T."/>
            <person name="Worden A.Z."/>
            <person name="Zhang X."/>
            <person name="Grigoriev I.V."/>
            <person name="Allen A.E."/>
            <person name="Bidle K."/>
            <person name="Borodovsky M."/>
            <person name="Bowler C."/>
            <person name="Brownlee C."/>
            <person name="Cock J.M."/>
            <person name="Elias M."/>
            <person name="Gladyshev V.N."/>
            <person name="Groth M."/>
            <person name="Guda C."/>
            <person name="Hadaegh A."/>
            <person name="Iglesias-Rodriguez M.D."/>
            <person name="Jenkins J."/>
            <person name="Jones B.M."/>
            <person name="Lawson T."/>
            <person name="Leese F."/>
            <person name="Lindquist E."/>
            <person name="Lobanov A."/>
            <person name="Lomsadze A."/>
            <person name="Malik S.B."/>
            <person name="Marsh M.E."/>
            <person name="Mackinder L."/>
            <person name="Mock T."/>
            <person name="Mueller-Roeber B."/>
            <person name="Pagarete A."/>
            <person name="Parker M."/>
            <person name="Probert I."/>
            <person name="Quesneville H."/>
            <person name="Raines C."/>
            <person name="Rensing S.A."/>
            <person name="Riano-Pachon D.M."/>
            <person name="Richier S."/>
            <person name="Rokitta S."/>
            <person name="Shiraiwa Y."/>
            <person name="Soanes D.M."/>
            <person name="van der Giezen M."/>
            <person name="Wahlund T.M."/>
            <person name="Williams B."/>
            <person name="Wilson W."/>
            <person name="Wolfe G."/>
            <person name="Wurch L.L."/>
        </authorList>
    </citation>
    <scope>NUCLEOTIDE SEQUENCE</scope>
</reference>
<keyword evidence="3" id="KW-1185">Reference proteome</keyword>
<dbReference type="AlphaFoldDB" id="A0A0D3JZ56"/>
<reference evidence="2" key="2">
    <citation type="submission" date="2024-10" db="UniProtKB">
        <authorList>
            <consortium name="EnsemblProtists"/>
        </authorList>
    </citation>
    <scope>IDENTIFICATION</scope>
</reference>
<dbReference type="GeneID" id="17274337"/>
<feature type="region of interest" description="Disordered" evidence="1">
    <location>
        <begin position="1"/>
        <end position="112"/>
    </location>
</feature>
<organism evidence="2 3">
    <name type="scientific">Emiliania huxleyi (strain CCMP1516)</name>
    <dbReference type="NCBI Taxonomy" id="280463"/>
    <lineage>
        <taxon>Eukaryota</taxon>
        <taxon>Haptista</taxon>
        <taxon>Haptophyta</taxon>
        <taxon>Prymnesiophyceae</taxon>
        <taxon>Isochrysidales</taxon>
        <taxon>Noelaerhabdaceae</taxon>
        <taxon>Emiliania</taxon>
    </lineage>
</organism>
<dbReference type="HOGENOM" id="CLU_2152414_0_0_1"/>
<dbReference type="Proteomes" id="UP000013827">
    <property type="component" value="Unassembled WGS sequence"/>
</dbReference>
<evidence type="ECO:0000256" key="1">
    <source>
        <dbReference type="SAM" id="MobiDB-lite"/>
    </source>
</evidence>
<dbReference type="PaxDb" id="2903-EOD28791"/>
<dbReference type="RefSeq" id="XP_005781220.1">
    <property type="nucleotide sequence ID" value="XM_005781163.1"/>
</dbReference>
<evidence type="ECO:0000313" key="2">
    <source>
        <dbReference type="EnsemblProtists" id="EOD28791"/>
    </source>
</evidence>
<proteinExistence type="predicted"/>
<feature type="compositionally biased region" description="Basic residues" evidence="1">
    <location>
        <begin position="56"/>
        <end position="69"/>
    </location>
</feature>